<evidence type="ECO:0000256" key="2">
    <source>
        <dbReference type="ARBA" id="ARBA00022475"/>
    </source>
</evidence>
<organism evidence="9">
    <name type="scientific">marine sediment metagenome</name>
    <dbReference type="NCBI Taxonomy" id="412755"/>
    <lineage>
        <taxon>unclassified sequences</taxon>
        <taxon>metagenomes</taxon>
        <taxon>ecological metagenomes</taxon>
    </lineage>
</organism>
<comment type="caution">
    <text evidence="9">The sequence shown here is derived from an EMBL/GenBank/DDBJ whole genome shotgun (WGS) entry which is preliminary data.</text>
</comment>
<feature type="transmembrane region" description="Helical" evidence="8">
    <location>
        <begin position="92"/>
        <end position="116"/>
    </location>
</feature>
<keyword evidence="7 8" id="KW-0472">Membrane</keyword>
<feature type="transmembrane region" description="Helical" evidence="8">
    <location>
        <begin position="123"/>
        <end position="141"/>
    </location>
</feature>
<dbReference type="GO" id="GO:0009252">
    <property type="term" value="P:peptidoglycan biosynthetic process"/>
    <property type="evidence" value="ECO:0007669"/>
    <property type="project" value="UniProtKB-KW"/>
</dbReference>
<keyword evidence="5" id="KW-0573">Peptidoglycan synthesis</keyword>
<protein>
    <recommendedName>
        <fullName evidence="10">Polysaccharide biosynthesis protein C-terminal domain-containing protein</fullName>
    </recommendedName>
</protein>
<evidence type="ECO:0000256" key="5">
    <source>
        <dbReference type="ARBA" id="ARBA00022984"/>
    </source>
</evidence>
<keyword evidence="3 8" id="KW-0812">Transmembrane</keyword>
<evidence type="ECO:0000256" key="7">
    <source>
        <dbReference type="ARBA" id="ARBA00023136"/>
    </source>
</evidence>
<dbReference type="AlphaFoldDB" id="A0A0F9FJV7"/>
<proteinExistence type="predicted"/>
<sequence>LSFLGYGKKIIDAILLIGPVAFVTVFFSHATHFASLEDYKTLTSMTRKAFRLLMYFSIPVTAILLGLREPIIRILFEGGKFGTESTLGTSQAFMIYSCGLVTFSLESLIVHSFFALSDTKTPVKLGILCVILDIVLAVLFLKPYGYLGIASALVISKTVKVCILLFLLNRQLKGLLGIQLLLFSLKIVIIALLMWVSMRLIVGLQTNATFLSTVIFDLILPSIAGMSVLAVCSYAFNIQEFRTIVSILKKKSRFTETFIEQED</sequence>
<accession>A0A0F9FJV7</accession>
<evidence type="ECO:0000256" key="4">
    <source>
        <dbReference type="ARBA" id="ARBA00022960"/>
    </source>
</evidence>
<evidence type="ECO:0000256" key="8">
    <source>
        <dbReference type="SAM" id="Phobius"/>
    </source>
</evidence>
<dbReference type="PANTHER" id="PTHR47019:SF1">
    <property type="entry name" value="LIPID II FLIPPASE MURJ"/>
    <property type="match status" value="1"/>
</dbReference>
<dbReference type="GO" id="GO:0015648">
    <property type="term" value="F:lipid-linked peptidoglycan transporter activity"/>
    <property type="evidence" value="ECO:0007669"/>
    <property type="project" value="TreeGrafter"/>
</dbReference>
<evidence type="ECO:0000256" key="3">
    <source>
        <dbReference type="ARBA" id="ARBA00022692"/>
    </source>
</evidence>
<feature type="transmembrane region" description="Helical" evidence="8">
    <location>
        <begin position="52"/>
        <end position="72"/>
    </location>
</feature>
<keyword evidence="6 8" id="KW-1133">Transmembrane helix</keyword>
<feature type="transmembrane region" description="Helical" evidence="8">
    <location>
        <begin position="180"/>
        <end position="202"/>
    </location>
</feature>
<dbReference type="InterPro" id="IPR051050">
    <property type="entry name" value="Lipid_II_flippase_MurJ/MviN"/>
</dbReference>
<comment type="subcellular location">
    <subcellularLocation>
        <location evidence="1">Cell membrane</location>
        <topology evidence="1">Multi-pass membrane protein</topology>
    </subcellularLocation>
</comment>
<dbReference type="EMBL" id="LAZR01032285">
    <property type="protein sequence ID" value="KKL51342.1"/>
    <property type="molecule type" value="Genomic_DNA"/>
</dbReference>
<gene>
    <name evidence="9" type="ORF">LCGC14_2296460</name>
</gene>
<evidence type="ECO:0000256" key="1">
    <source>
        <dbReference type="ARBA" id="ARBA00004651"/>
    </source>
</evidence>
<dbReference type="GO" id="GO:0034204">
    <property type="term" value="P:lipid translocation"/>
    <property type="evidence" value="ECO:0007669"/>
    <property type="project" value="TreeGrafter"/>
</dbReference>
<evidence type="ECO:0000313" key="9">
    <source>
        <dbReference type="EMBL" id="KKL51342.1"/>
    </source>
</evidence>
<keyword evidence="4" id="KW-0133">Cell shape</keyword>
<evidence type="ECO:0008006" key="10">
    <source>
        <dbReference type="Google" id="ProtNLM"/>
    </source>
</evidence>
<keyword evidence="2" id="KW-1003">Cell membrane</keyword>
<feature type="transmembrane region" description="Helical" evidence="8">
    <location>
        <begin position="214"/>
        <end position="236"/>
    </location>
</feature>
<feature type="non-terminal residue" evidence="9">
    <location>
        <position position="1"/>
    </location>
</feature>
<feature type="transmembrane region" description="Helical" evidence="8">
    <location>
        <begin position="13"/>
        <end position="31"/>
    </location>
</feature>
<reference evidence="9" key="1">
    <citation type="journal article" date="2015" name="Nature">
        <title>Complex archaea that bridge the gap between prokaryotes and eukaryotes.</title>
        <authorList>
            <person name="Spang A."/>
            <person name="Saw J.H."/>
            <person name="Jorgensen S.L."/>
            <person name="Zaremba-Niedzwiedzka K."/>
            <person name="Martijn J."/>
            <person name="Lind A.E."/>
            <person name="van Eijk R."/>
            <person name="Schleper C."/>
            <person name="Guy L."/>
            <person name="Ettema T.J."/>
        </authorList>
    </citation>
    <scope>NUCLEOTIDE SEQUENCE</scope>
</reference>
<dbReference type="PANTHER" id="PTHR47019">
    <property type="entry name" value="LIPID II FLIPPASE MURJ"/>
    <property type="match status" value="1"/>
</dbReference>
<name>A0A0F9FJV7_9ZZZZ</name>
<dbReference type="GO" id="GO:0008360">
    <property type="term" value="P:regulation of cell shape"/>
    <property type="evidence" value="ECO:0007669"/>
    <property type="project" value="UniProtKB-KW"/>
</dbReference>
<dbReference type="GO" id="GO:0005886">
    <property type="term" value="C:plasma membrane"/>
    <property type="evidence" value="ECO:0007669"/>
    <property type="project" value="UniProtKB-SubCell"/>
</dbReference>
<evidence type="ECO:0000256" key="6">
    <source>
        <dbReference type="ARBA" id="ARBA00022989"/>
    </source>
</evidence>
<dbReference type="Pfam" id="PF03023">
    <property type="entry name" value="MurJ"/>
    <property type="match status" value="1"/>
</dbReference>
<dbReference type="InterPro" id="IPR004268">
    <property type="entry name" value="MurJ"/>
</dbReference>
<feature type="transmembrane region" description="Helical" evidence="8">
    <location>
        <begin position="147"/>
        <end position="168"/>
    </location>
</feature>